<evidence type="ECO:0008006" key="3">
    <source>
        <dbReference type="Google" id="ProtNLM"/>
    </source>
</evidence>
<organism evidence="1 2">
    <name type="scientific">Suillus luteus UH-Slu-Lm8-n1</name>
    <dbReference type="NCBI Taxonomy" id="930992"/>
    <lineage>
        <taxon>Eukaryota</taxon>
        <taxon>Fungi</taxon>
        <taxon>Dikarya</taxon>
        <taxon>Basidiomycota</taxon>
        <taxon>Agaricomycotina</taxon>
        <taxon>Agaricomycetes</taxon>
        <taxon>Agaricomycetidae</taxon>
        <taxon>Boletales</taxon>
        <taxon>Suillineae</taxon>
        <taxon>Suillaceae</taxon>
        <taxon>Suillus</taxon>
    </lineage>
</organism>
<keyword evidence="2" id="KW-1185">Reference proteome</keyword>
<dbReference type="InterPro" id="IPR027417">
    <property type="entry name" value="P-loop_NTPase"/>
</dbReference>
<dbReference type="Proteomes" id="UP000054485">
    <property type="component" value="Unassembled WGS sequence"/>
</dbReference>
<proteinExistence type="predicted"/>
<dbReference type="Gene3D" id="3.40.50.300">
    <property type="entry name" value="P-loop containing nucleotide triphosphate hydrolases"/>
    <property type="match status" value="1"/>
</dbReference>
<accession>A0A0D0B182</accession>
<reference evidence="1 2" key="1">
    <citation type="submission" date="2014-04" db="EMBL/GenBank/DDBJ databases">
        <authorList>
            <consortium name="DOE Joint Genome Institute"/>
            <person name="Kuo A."/>
            <person name="Ruytinx J."/>
            <person name="Rineau F."/>
            <person name="Colpaert J."/>
            <person name="Kohler A."/>
            <person name="Nagy L.G."/>
            <person name="Floudas D."/>
            <person name="Copeland A."/>
            <person name="Barry K.W."/>
            <person name="Cichocki N."/>
            <person name="Veneault-Fourrey C."/>
            <person name="LaButti K."/>
            <person name="Lindquist E.A."/>
            <person name="Lipzen A."/>
            <person name="Lundell T."/>
            <person name="Morin E."/>
            <person name="Murat C."/>
            <person name="Sun H."/>
            <person name="Tunlid A."/>
            <person name="Henrissat B."/>
            <person name="Grigoriev I.V."/>
            <person name="Hibbett D.S."/>
            <person name="Martin F."/>
            <person name="Nordberg H.P."/>
            <person name="Cantor M.N."/>
            <person name="Hua S.X."/>
        </authorList>
    </citation>
    <scope>NUCLEOTIDE SEQUENCE [LARGE SCALE GENOMIC DNA]</scope>
    <source>
        <strain evidence="1 2">UH-Slu-Lm8-n1</strain>
    </source>
</reference>
<dbReference type="SUPFAM" id="SSF52540">
    <property type="entry name" value="P-loop containing nucleoside triphosphate hydrolases"/>
    <property type="match status" value="1"/>
</dbReference>
<sequence>MLNPSFESQVQEFEQYSVPSITINHDTPHNKTLWNEHSIIFLLCQSNAFPKVEHSTSHAAAEGSKFHQADWFFFIDEAHFIITAREPKAGKELVFRVAYGNITEVLVQLLLEVPVALFSATLPQLMLKQIIKSLNLSMDITDTFMLTTNRPNISHTVIPMVDSIKNLSNLKFLVSVPFNPPMSYPPKLIIFIDHKLSMAAVARYLNTCLPEAVHSNMLTTFQGINVTDVRLVVQFGVTIDICEREQHAR</sequence>
<dbReference type="OrthoDB" id="10261556at2759"/>
<dbReference type="HOGENOM" id="CLU_1116371_0_0_1"/>
<dbReference type="AlphaFoldDB" id="A0A0D0B182"/>
<protein>
    <recommendedName>
        <fullName evidence="3">RNA helicase</fullName>
    </recommendedName>
</protein>
<reference evidence="2" key="2">
    <citation type="submission" date="2015-01" db="EMBL/GenBank/DDBJ databases">
        <title>Evolutionary Origins and Diversification of the Mycorrhizal Mutualists.</title>
        <authorList>
            <consortium name="DOE Joint Genome Institute"/>
            <consortium name="Mycorrhizal Genomics Consortium"/>
            <person name="Kohler A."/>
            <person name="Kuo A."/>
            <person name="Nagy L.G."/>
            <person name="Floudas D."/>
            <person name="Copeland A."/>
            <person name="Barry K.W."/>
            <person name="Cichocki N."/>
            <person name="Veneault-Fourrey C."/>
            <person name="LaButti K."/>
            <person name="Lindquist E.A."/>
            <person name="Lipzen A."/>
            <person name="Lundell T."/>
            <person name="Morin E."/>
            <person name="Murat C."/>
            <person name="Riley R."/>
            <person name="Ohm R."/>
            <person name="Sun H."/>
            <person name="Tunlid A."/>
            <person name="Henrissat B."/>
            <person name="Grigoriev I.V."/>
            <person name="Hibbett D.S."/>
            <person name="Martin F."/>
        </authorList>
    </citation>
    <scope>NUCLEOTIDE SEQUENCE [LARGE SCALE GENOMIC DNA]</scope>
    <source>
        <strain evidence="2">UH-Slu-Lm8-n1</strain>
    </source>
</reference>
<evidence type="ECO:0000313" key="2">
    <source>
        <dbReference type="Proteomes" id="UP000054485"/>
    </source>
</evidence>
<dbReference type="InParanoid" id="A0A0D0B182"/>
<evidence type="ECO:0000313" key="1">
    <source>
        <dbReference type="EMBL" id="KIK40277.1"/>
    </source>
</evidence>
<dbReference type="EMBL" id="KN835308">
    <property type="protein sequence ID" value="KIK40277.1"/>
    <property type="molecule type" value="Genomic_DNA"/>
</dbReference>
<gene>
    <name evidence="1" type="ORF">CY34DRAFT_107835</name>
</gene>
<name>A0A0D0B182_9AGAM</name>
<dbReference type="STRING" id="930992.A0A0D0B182"/>